<protein>
    <submittedName>
        <fullName evidence="2">Lipoate--protein ligase family protein</fullName>
    </submittedName>
</protein>
<keyword evidence="3" id="KW-1185">Reference proteome</keyword>
<dbReference type="AlphaFoldDB" id="A0A7X0RX14"/>
<dbReference type="RefSeq" id="WP_185673050.1">
    <property type="nucleotide sequence ID" value="NZ_JACJVP010000066.1"/>
</dbReference>
<proteinExistence type="predicted"/>
<dbReference type="PANTHER" id="PTHR43679:SF2">
    <property type="entry name" value="OCTANOYL-[GCVH]:PROTEIN N-OCTANOYLTRANSFERASE"/>
    <property type="match status" value="1"/>
</dbReference>
<sequence>MEGEQSRDWLASLTILDRTADLADRDALHAFALDELLCKRAGEGGPPVCHLWRHPRAFVLGLKDSRLPGAAKASRYLAEAGYEAVVRHSGGAAVPLDPGVVNVSLILPKAQTADMRFHGDFERMYELVSLALDKLGCRADKGEIAGSYCPGDYDLSIGGRKFCGIAQRRQVRSYIVQAFIVAEGSGAERAAEVREFYRLAGEGADPAAYPAVVPDRTASLEELAGLPPGTGAAAFAEAVKQTIRDRHLMLGAPVPDAAWRMPSDEEVRAAAGSLRARYGQILMES</sequence>
<dbReference type="GO" id="GO:0140096">
    <property type="term" value="F:catalytic activity, acting on a protein"/>
    <property type="evidence" value="ECO:0007669"/>
    <property type="project" value="UniProtKB-ARBA"/>
</dbReference>
<dbReference type="PROSITE" id="PS51733">
    <property type="entry name" value="BPL_LPL_CATALYTIC"/>
    <property type="match status" value="1"/>
</dbReference>
<dbReference type="GO" id="GO:0016874">
    <property type="term" value="F:ligase activity"/>
    <property type="evidence" value="ECO:0007669"/>
    <property type="project" value="UniProtKB-KW"/>
</dbReference>
<organism evidence="2 3">
    <name type="scientific">Cohnella nanjingensis</name>
    <dbReference type="NCBI Taxonomy" id="1387779"/>
    <lineage>
        <taxon>Bacteria</taxon>
        <taxon>Bacillati</taxon>
        <taxon>Bacillota</taxon>
        <taxon>Bacilli</taxon>
        <taxon>Bacillales</taxon>
        <taxon>Paenibacillaceae</taxon>
        <taxon>Cohnella</taxon>
    </lineage>
</organism>
<evidence type="ECO:0000313" key="2">
    <source>
        <dbReference type="EMBL" id="MBB6675193.1"/>
    </source>
</evidence>
<reference evidence="2 3" key="1">
    <citation type="submission" date="2020-08" db="EMBL/GenBank/DDBJ databases">
        <title>Cohnella phylogeny.</title>
        <authorList>
            <person name="Dunlap C."/>
        </authorList>
    </citation>
    <scope>NUCLEOTIDE SEQUENCE [LARGE SCALE GENOMIC DNA]</scope>
    <source>
        <strain evidence="2 3">DSM 28246</strain>
    </source>
</reference>
<dbReference type="Pfam" id="PF21948">
    <property type="entry name" value="LplA-B_cat"/>
    <property type="match status" value="1"/>
</dbReference>
<dbReference type="Proteomes" id="UP000547209">
    <property type="component" value="Unassembled WGS sequence"/>
</dbReference>
<evidence type="ECO:0000259" key="1">
    <source>
        <dbReference type="PROSITE" id="PS51733"/>
    </source>
</evidence>
<dbReference type="InterPro" id="IPR045864">
    <property type="entry name" value="aa-tRNA-synth_II/BPL/LPL"/>
</dbReference>
<dbReference type="SUPFAM" id="SSF55681">
    <property type="entry name" value="Class II aaRS and biotin synthetases"/>
    <property type="match status" value="1"/>
</dbReference>
<dbReference type="GO" id="GO:0016740">
    <property type="term" value="F:transferase activity"/>
    <property type="evidence" value="ECO:0007669"/>
    <property type="project" value="UniProtKB-ARBA"/>
</dbReference>
<dbReference type="InterPro" id="IPR004143">
    <property type="entry name" value="BPL_LPL_catalytic"/>
</dbReference>
<dbReference type="GO" id="GO:0009249">
    <property type="term" value="P:protein lipoylation"/>
    <property type="evidence" value="ECO:0007669"/>
    <property type="project" value="UniProtKB-ARBA"/>
</dbReference>
<accession>A0A7X0RX14</accession>
<keyword evidence="2" id="KW-0436">Ligase</keyword>
<dbReference type="PANTHER" id="PTHR43679">
    <property type="entry name" value="OCTANOYLTRANSFERASE LIPM-RELATED"/>
    <property type="match status" value="1"/>
</dbReference>
<dbReference type="CDD" id="cd16443">
    <property type="entry name" value="LplA"/>
    <property type="match status" value="1"/>
</dbReference>
<gene>
    <name evidence="2" type="ORF">H7C19_31495</name>
</gene>
<dbReference type="InterPro" id="IPR050664">
    <property type="entry name" value="Octanoyltrans_LipM/LipL"/>
</dbReference>
<name>A0A7X0RX14_9BACL</name>
<dbReference type="EMBL" id="JACJVP010000066">
    <property type="protein sequence ID" value="MBB6675193.1"/>
    <property type="molecule type" value="Genomic_DNA"/>
</dbReference>
<feature type="domain" description="BPL/LPL catalytic" evidence="1">
    <location>
        <begin position="43"/>
        <end position="228"/>
    </location>
</feature>
<comment type="caution">
    <text evidence="2">The sequence shown here is derived from an EMBL/GenBank/DDBJ whole genome shotgun (WGS) entry which is preliminary data.</text>
</comment>
<dbReference type="Gene3D" id="3.30.930.10">
    <property type="entry name" value="Bira Bifunctional Protein, Domain 2"/>
    <property type="match status" value="1"/>
</dbReference>
<evidence type="ECO:0000313" key="3">
    <source>
        <dbReference type="Proteomes" id="UP000547209"/>
    </source>
</evidence>